<dbReference type="CDD" id="cd08267">
    <property type="entry name" value="MDR1"/>
    <property type="match status" value="1"/>
</dbReference>
<dbReference type="PANTHER" id="PTHR11695:SF294">
    <property type="entry name" value="RETICULON-4-INTERACTING PROTEIN 1, MITOCHONDRIAL"/>
    <property type="match status" value="1"/>
</dbReference>
<evidence type="ECO:0000313" key="3">
    <source>
        <dbReference type="Proteomes" id="UP000193467"/>
    </source>
</evidence>
<dbReference type="SUPFAM" id="SSF50129">
    <property type="entry name" value="GroES-like"/>
    <property type="match status" value="1"/>
</dbReference>
<dbReference type="GO" id="GO:0016491">
    <property type="term" value="F:oxidoreductase activity"/>
    <property type="evidence" value="ECO:0007669"/>
    <property type="project" value="InterPro"/>
</dbReference>
<dbReference type="PANTHER" id="PTHR11695">
    <property type="entry name" value="ALCOHOL DEHYDROGENASE RELATED"/>
    <property type="match status" value="1"/>
</dbReference>
<dbReference type="Gene3D" id="3.90.180.10">
    <property type="entry name" value="Medium-chain alcohol dehydrogenases, catalytic domain"/>
    <property type="match status" value="1"/>
</dbReference>
<dbReference type="InterPro" id="IPR050700">
    <property type="entry name" value="YIM1/Zinc_Alcohol_DH_Fams"/>
</dbReference>
<dbReference type="SUPFAM" id="SSF51735">
    <property type="entry name" value="NAD(P)-binding Rossmann-fold domains"/>
    <property type="match status" value="1"/>
</dbReference>
<evidence type="ECO:0000313" key="2">
    <source>
        <dbReference type="EMBL" id="ORY73418.1"/>
    </source>
</evidence>
<sequence>MAFATPPSKVPHNMSPFQAWSHAAPPFPTTVQLVDVTPPTAEQLKPTEVLIEVVAASLNPVDVQLANASVFRLSALAKPTAIGADFSGRILAKGSAVTEFATGDEVLGMSFTALGRPIQGALSQVVHVDLASVPLLKKPPSLSFAEAASLPLVFMTAMTTLSEPNTILPSPSAELEKPTIVVLGGSSGVGIYAVQYAARRLNAKVIATCSGAKADFVRSLGAETIIDYTTESIPERLQALRPSEGYLAIIDTVGGTELLPVLDQLVIPRSKPFPSGGAYISIVGDKTDRSQMGGSIIYYWTPRMIWRHLLGWAGWGPRYATVDLVPEKSKLEVAVKLTEEGMKVVIDSEFAFEDVLKAYERLNSGKAKGKVVVKVRKE</sequence>
<protein>
    <recommendedName>
        <fullName evidence="1">Enoyl reductase (ER) domain-containing protein</fullName>
    </recommendedName>
</protein>
<dbReference type="OrthoDB" id="9930022at2759"/>
<dbReference type="STRING" id="106004.A0A1Y2EPH7"/>
<feature type="domain" description="Enoyl reductase (ER)" evidence="1">
    <location>
        <begin position="29"/>
        <end position="373"/>
    </location>
</feature>
<dbReference type="EMBL" id="MCGR01000046">
    <property type="protein sequence ID" value="ORY73418.1"/>
    <property type="molecule type" value="Genomic_DNA"/>
</dbReference>
<name>A0A1Y2EPH7_9BASI</name>
<dbReference type="InterPro" id="IPR020843">
    <property type="entry name" value="ER"/>
</dbReference>
<dbReference type="InterPro" id="IPR036291">
    <property type="entry name" value="NAD(P)-bd_dom_sf"/>
</dbReference>
<dbReference type="InterPro" id="IPR011032">
    <property type="entry name" value="GroES-like_sf"/>
</dbReference>
<dbReference type="Proteomes" id="UP000193467">
    <property type="component" value="Unassembled WGS sequence"/>
</dbReference>
<comment type="caution">
    <text evidence="2">The sequence shown here is derived from an EMBL/GenBank/DDBJ whole genome shotgun (WGS) entry which is preliminary data.</text>
</comment>
<keyword evidence="3" id="KW-1185">Reference proteome</keyword>
<dbReference type="AlphaFoldDB" id="A0A1Y2EPH7"/>
<accession>A0A1Y2EPH7</accession>
<dbReference type="Pfam" id="PF08240">
    <property type="entry name" value="ADH_N"/>
    <property type="match status" value="1"/>
</dbReference>
<proteinExistence type="predicted"/>
<dbReference type="SMART" id="SM00829">
    <property type="entry name" value="PKS_ER"/>
    <property type="match status" value="1"/>
</dbReference>
<reference evidence="2 3" key="1">
    <citation type="submission" date="2016-07" db="EMBL/GenBank/DDBJ databases">
        <title>Pervasive Adenine N6-methylation of Active Genes in Fungi.</title>
        <authorList>
            <consortium name="DOE Joint Genome Institute"/>
            <person name="Mondo S.J."/>
            <person name="Dannebaum R.O."/>
            <person name="Kuo R.C."/>
            <person name="Labutti K."/>
            <person name="Haridas S."/>
            <person name="Kuo A."/>
            <person name="Salamov A."/>
            <person name="Ahrendt S.R."/>
            <person name="Lipzen A."/>
            <person name="Sullivan W."/>
            <person name="Andreopoulos W.B."/>
            <person name="Clum A."/>
            <person name="Lindquist E."/>
            <person name="Daum C."/>
            <person name="Ramamoorthy G.K."/>
            <person name="Gryganskyi A."/>
            <person name="Culley D."/>
            <person name="Magnuson J.K."/>
            <person name="James T.Y."/>
            <person name="O'Malley M.A."/>
            <person name="Stajich J.E."/>
            <person name="Spatafora J.W."/>
            <person name="Visel A."/>
            <person name="Grigoriev I.V."/>
        </authorList>
    </citation>
    <scope>NUCLEOTIDE SEQUENCE [LARGE SCALE GENOMIC DNA]</scope>
    <source>
        <strain evidence="2 3">62-1032</strain>
    </source>
</reference>
<dbReference type="Gene3D" id="3.40.50.720">
    <property type="entry name" value="NAD(P)-binding Rossmann-like Domain"/>
    <property type="match status" value="1"/>
</dbReference>
<gene>
    <name evidence="2" type="ORF">BCR35DRAFT_307148</name>
</gene>
<evidence type="ECO:0000259" key="1">
    <source>
        <dbReference type="SMART" id="SM00829"/>
    </source>
</evidence>
<dbReference type="InParanoid" id="A0A1Y2EPH7"/>
<organism evidence="2 3">
    <name type="scientific">Leucosporidium creatinivorum</name>
    <dbReference type="NCBI Taxonomy" id="106004"/>
    <lineage>
        <taxon>Eukaryota</taxon>
        <taxon>Fungi</taxon>
        <taxon>Dikarya</taxon>
        <taxon>Basidiomycota</taxon>
        <taxon>Pucciniomycotina</taxon>
        <taxon>Microbotryomycetes</taxon>
        <taxon>Leucosporidiales</taxon>
        <taxon>Leucosporidium</taxon>
    </lineage>
</organism>
<dbReference type="InterPro" id="IPR013154">
    <property type="entry name" value="ADH-like_N"/>
</dbReference>
<dbReference type="Pfam" id="PF13602">
    <property type="entry name" value="ADH_zinc_N_2"/>
    <property type="match status" value="1"/>
</dbReference>